<dbReference type="RefSeq" id="WP_408085094.1">
    <property type="nucleotide sequence ID" value="NZ_JBELPZ010000009.1"/>
</dbReference>
<evidence type="ECO:0000313" key="4">
    <source>
        <dbReference type="Proteomes" id="UP001629156"/>
    </source>
</evidence>
<feature type="chain" id="PRO_5045970728" description="LTXXQ motif family protein" evidence="2">
    <location>
        <begin position="19"/>
        <end position="152"/>
    </location>
</feature>
<gene>
    <name evidence="3" type="ORF">ABS766_10460</name>
</gene>
<feature type="region of interest" description="Disordered" evidence="1">
    <location>
        <begin position="83"/>
        <end position="103"/>
    </location>
</feature>
<evidence type="ECO:0000313" key="3">
    <source>
        <dbReference type="EMBL" id="MFL9844839.1"/>
    </source>
</evidence>
<feature type="compositionally biased region" description="Basic and acidic residues" evidence="1">
    <location>
        <begin position="25"/>
        <end position="42"/>
    </location>
</feature>
<keyword evidence="2" id="KW-0732">Signal</keyword>
<feature type="compositionally biased region" description="Basic and acidic residues" evidence="1">
    <location>
        <begin position="85"/>
        <end position="103"/>
    </location>
</feature>
<evidence type="ECO:0008006" key="5">
    <source>
        <dbReference type="Google" id="ProtNLM"/>
    </source>
</evidence>
<feature type="signal peptide" evidence="2">
    <location>
        <begin position="1"/>
        <end position="18"/>
    </location>
</feature>
<dbReference type="EMBL" id="JBELPZ010000009">
    <property type="protein sequence ID" value="MFL9844839.1"/>
    <property type="molecule type" value="Genomic_DNA"/>
</dbReference>
<dbReference type="Proteomes" id="UP001629156">
    <property type="component" value="Unassembled WGS sequence"/>
</dbReference>
<evidence type="ECO:0000256" key="2">
    <source>
        <dbReference type="SAM" id="SignalP"/>
    </source>
</evidence>
<accession>A0ABW8YX30</accession>
<proteinExistence type="predicted"/>
<sequence length="152" mass="18004">MKKWILVMAMLVCIGATAQQGKRRYNGEHPQRDKSERLTAEQRTELQVKKLTLTLDLTDAQQKEIKKLMLDRSKKREAAIAAFKAGREAGKKPSKDERFERKSHRLDEQIAMKREMKKILDAAQYEKFTKMREMHQRKAIKHSRKAKFHKRK</sequence>
<evidence type="ECO:0000256" key="1">
    <source>
        <dbReference type="SAM" id="MobiDB-lite"/>
    </source>
</evidence>
<protein>
    <recommendedName>
        <fullName evidence="5">LTXXQ motif family protein</fullName>
    </recommendedName>
</protein>
<name>A0ABW8YX30_9FLAO</name>
<feature type="region of interest" description="Disordered" evidence="1">
    <location>
        <begin position="21"/>
        <end position="42"/>
    </location>
</feature>
<organism evidence="3 4">
    <name type="scientific">Flavobacterium rhizosphaerae</name>
    <dbReference type="NCBI Taxonomy" id="3163298"/>
    <lineage>
        <taxon>Bacteria</taxon>
        <taxon>Pseudomonadati</taxon>
        <taxon>Bacteroidota</taxon>
        <taxon>Flavobacteriia</taxon>
        <taxon>Flavobacteriales</taxon>
        <taxon>Flavobacteriaceae</taxon>
        <taxon>Flavobacterium</taxon>
    </lineage>
</organism>
<reference evidence="3 4" key="1">
    <citation type="submission" date="2024-06" db="EMBL/GenBank/DDBJ databases">
        <authorList>
            <person name="Kaempfer P."/>
            <person name="Viver T."/>
        </authorList>
    </citation>
    <scope>NUCLEOTIDE SEQUENCE [LARGE SCALE GENOMIC DNA]</scope>
    <source>
        <strain evidence="3 4">ST-119</strain>
    </source>
</reference>
<keyword evidence="4" id="KW-1185">Reference proteome</keyword>
<comment type="caution">
    <text evidence="3">The sequence shown here is derived from an EMBL/GenBank/DDBJ whole genome shotgun (WGS) entry which is preliminary data.</text>
</comment>